<proteinExistence type="predicted"/>
<sequence>MNSLGKLNVSGIAVQNENTLALVNINLDFSLWRCSPSPEYHPVGSALTLKRRHEAEKGEIHRIACKLGFLFHELIPETPKLFRAFGNRVSEILSRPGINPQGSESDGPFQPFIGADCTSIWAAATSGPSSIGVLLLACMLADAWEAKAATSIWVELVEERIRKVQADLESGKLVNPHTNLASQQSYTRTELASWDASARSWLRRAEASMKFQHTQFDLIVQNLNIPYPKGGSTYETVVITWTRAMEVLEKLLHNTPQQACDRAVLRGISAWNLFPNLLVFQVEATKVSFSDKLFPNLAVLSLRLEYKSGSSESFTQWSLALSHFKYYGDPVTVSSHEQLSRIYMPQLWLVALGALFRRWEVGYTDFDIAMRWFAELGKVLRHVDSDCSRISWLHSLCSAVTVLDGEDRNTAIMLVKYGWRRDRAFLGSSSSPGNHIAFFGLCNYRVIRALRCGTTIDAGIDYLRQVAASPKLDLKAQDAIITYQSNIQGRKYTEWTTIHPIEDHLAVWEPYFCGWLHVDLSGPGAYKMIEREIEERRQYIESIGENCIVVTQESRLPNTTSSSNRWLWWNKAPILFAEFHGYYDSLGFYKAEGSWASFSHGFNLWVRQSVNVQSCLQDAELEPKVALRDGIEWLKAPPPLDVIFKYIVAVTEPGEFKEASASVCMPFEDMYDYTSHHIHTPQGTQNCLSLLGSQFRQPSDLLDSFKVLEVAAHVYQMMPQATVSLQIIEHTLTSTKWFRPSAAVERSAEQYLKQMTRAELFACVAMFESGRFNIDPRNLTDVIALCSDDSLYVADVLLSDPCTSPSELGIRHLVGNIGQTGMVCLVSPTKPRIRQIGHDALMVSHPVFDGRCKDSFKGTSLHLSFTNWKVPLAPGPKGEIDQEIFLLESVVSVQEQGRWVADIDALGVERSGFKTITFPDCDCHSGQSSSSEPCDAVSIGSWEELLDQPPCTGIVQTSHNAVARLAAVSILAQQGKAAETAILGGSNFCWKCCRTRFLRSGSRPQIIIL</sequence>
<evidence type="ECO:0000313" key="2">
    <source>
        <dbReference type="Proteomes" id="UP001174997"/>
    </source>
</evidence>
<dbReference type="EMBL" id="JAULSY010000028">
    <property type="protein sequence ID" value="KAK0670780.1"/>
    <property type="molecule type" value="Genomic_DNA"/>
</dbReference>
<evidence type="ECO:0000313" key="1">
    <source>
        <dbReference type="EMBL" id="KAK0670780.1"/>
    </source>
</evidence>
<name>A0AA39ZGT2_9PEZI</name>
<comment type="caution">
    <text evidence="1">The sequence shown here is derived from an EMBL/GenBank/DDBJ whole genome shotgun (WGS) entry which is preliminary data.</text>
</comment>
<protein>
    <submittedName>
        <fullName evidence="1">Uncharacterized protein</fullName>
    </submittedName>
</protein>
<gene>
    <name evidence="1" type="ORF">QBC41DRAFT_220996</name>
</gene>
<accession>A0AA39ZGT2</accession>
<organism evidence="1 2">
    <name type="scientific">Cercophora samala</name>
    <dbReference type="NCBI Taxonomy" id="330535"/>
    <lineage>
        <taxon>Eukaryota</taxon>
        <taxon>Fungi</taxon>
        <taxon>Dikarya</taxon>
        <taxon>Ascomycota</taxon>
        <taxon>Pezizomycotina</taxon>
        <taxon>Sordariomycetes</taxon>
        <taxon>Sordariomycetidae</taxon>
        <taxon>Sordariales</taxon>
        <taxon>Lasiosphaeriaceae</taxon>
        <taxon>Cercophora</taxon>
    </lineage>
</organism>
<keyword evidence="2" id="KW-1185">Reference proteome</keyword>
<reference evidence="1" key="1">
    <citation type="submission" date="2023-06" db="EMBL/GenBank/DDBJ databases">
        <title>Genome-scale phylogeny and comparative genomics of the fungal order Sordariales.</title>
        <authorList>
            <consortium name="Lawrence Berkeley National Laboratory"/>
            <person name="Hensen N."/>
            <person name="Bonometti L."/>
            <person name="Westerberg I."/>
            <person name="Brannstrom I.O."/>
            <person name="Guillou S."/>
            <person name="Cros-Aarteil S."/>
            <person name="Calhoun S."/>
            <person name="Haridas S."/>
            <person name="Kuo A."/>
            <person name="Mondo S."/>
            <person name="Pangilinan J."/>
            <person name="Riley R."/>
            <person name="Labutti K."/>
            <person name="Andreopoulos B."/>
            <person name="Lipzen A."/>
            <person name="Chen C."/>
            <person name="Yanf M."/>
            <person name="Daum C."/>
            <person name="Ng V."/>
            <person name="Clum A."/>
            <person name="Steindorff A."/>
            <person name="Ohm R."/>
            <person name="Martin F."/>
            <person name="Silar P."/>
            <person name="Natvig D."/>
            <person name="Lalanne C."/>
            <person name="Gautier V."/>
            <person name="Ament-Velasquez S.L."/>
            <person name="Kruys A."/>
            <person name="Hutchinson M.I."/>
            <person name="Powell A.J."/>
            <person name="Barry K."/>
            <person name="Miller A.N."/>
            <person name="Grigoriev I.V."/>
            <person name="Debuchy R."/>
            <person name="Gladieux P."/>
            <person name="Thoren M.H."/>
            <person name="Johannesson H."/>
        </authorList>
    </citation>
    <scope>NUCLEOTIDE SEQUENCE</scope>
    <source>
        <strain evidence="1">CBS 307.81</strain>
    </source>
</reference>
<dbReference type="Proteomes" id="UP001174997">
    <property type="component" value="Unassembled WGS sequence"/>
</dbReference>
<dbReference type="AlphaFoldDB" id="A0AA39ZGT2"/>